<dbReference type="AlphaFoldDB" id="A0A0B7BXM4"/>
<evidence type="ECO:0000256" key="1">
    <source>
        <dbReference type="SAM" id="Phobius"/>
    </source>
</evidence>
<organism evidence="2">
    <name type="scientific">Arion vulgaris</name>
    <dbReference type="NCBI Taxonomy" id="1028688"/>
    <lineage>
        <taxon>Eukaryota</taxon>
        <taxon>Metazoa</taxon>
        <taxon>Spiralia</taxon>
        <taxon>Lophotrochozoa</taxon>
        <taxon>Mollusca</taxon>
        <taxon>Gastropoda</taxon>
        <taxon>Heterobranchia</taxon>
        <taxon>Euthyneura</taxon>
        <taxon>Panpulmonata</taxon>
        <taxon>Eupulmonata</taxon>
        <taxon>Stylommatophora</taxon>
        <taxon>Helicina</taxon>
        <taxon>Arionoidea</taxon>
        <taxon>Arionidae</taxon>
        <taxon>Arion</taxon>
    </lineage>
</organism>
<keyword evidence="1" id="KW-0472">Membrane</keyword>
<feature type="transmembrane region" description="Helical" evidence="1">
    <location>
        <begin position="74"/>
        <end position="93"/>
    </location>
</feature>
<protein>
    <submittedName>
        <fullName evidence="2">Uncharacterized protein</fullName>
    </submittedName>
</protein>
<feature type="non-terminal residue" evidence="2">
    <location>
        <position position="1"/>
    </location>
</feature>
<feature type="non-terminal residue" evidence="2">
    <location>
        <position position="125"/>
    </location>
</feature>
<accession>A0A0B7BXM4</accession>
<dbReference type="EMBL" id="HACG01050261">
    <property type="protein sequence ID" value="CEK97126.1"/>
    <property type="molecule type" value="Transcribed_RNA"/>
</dbReference>
<gene>
    <name evidence="2" type="primary">ORF214730</name>
</gene>
<feature type="transmembrane region" description="Helical" evidence="1">
    <location>
        <begin position="105"/>
        <end position="123"/>
    </location>
</feature>
<sequence>QRSWKKKIPSKLSGSPVVKPHTVVYTPRIIYGSIWPRTPECPKGSLAHSVINFTIGNPLIDDNFGKVIYVKHDLPIYFLNNCIAYFYLIFFPLIIKLHEKKQFSLYARCVVLVCCIPYFSNLMSP</sequence>
<proteinExistence type="predicted"/>
<name>A0A0B7BXM4_9EUPU</name>
<keyword evidence="1" id="KW-0812">Transmembrane</keyword>
<reference evidence="2" key="1">
    <citation type="submission" date="2014-12" db="EMBL/GenBank/DDBJ databases">
        <title>Insight into the proteome of Arion vulgaris.</title>
        <authorList>
            <person name="Aradska J."/>
            <person name="Bulat T."/>
            <person name="Smidak R."/>
            <person name="Sarate P."/>
            <person name="Gangsoo J."/>
            <person name="Sialana F."/>
            <person name="Bilban M."/>
            <person name="Lubec G."/>
        </authorList>
    </citation>
    <scope>NUCLEOTIDE SEQUENCE</scope>
    <source>
        <tissue evidence="2">Skin</tissue>
    </source>
</reference>
<evidence type="ECO:0000313" key="2">
    <source>
        <dbReference type="EMBL" id="CEK97126.1"/>
    </source>
</evidence>
<keyword evidence="1" id="KW-1133">Transmembrane helix</keyword>